<keyword evidence="3" id="KW-1003">Cell membrane</keyword>
<feature type="transmembrane region" description="Helical" evidence="8">
    <location>
        <begin position="395"/>
        <end position="417"/>
    </location>
</feature>
<keyword evidence="5 8" id="KW-0812">Transmembrane</keyword>
<feature type="transmembrane region" description="Helical" evidence="8">
    <location>
        <begin position="256"/>
        <end position="277"/>
    </location>
</feature>
<feature type="transmembrane region" description="Helical" evidence="8">
    <location>
        <begin position="532"/>
        <end position="553"/>
    </location>
</feature>
<feature type="domain" description="ABC transmembrane type-1" evidence="9">
    <location>
        <begin position="357"/>
        <end position="554"/>
    </location>
</feature>
<feature type="transmembrane region" description="Helical" evidence="8">
    <location>
        <begin position="361"/>
        <end position="383"/>
    </location>
</feature>
<comment type="similarity">
    <text evidence="8">Belongs to the binding-protein-dependent transport system permease family.</text>
</comment>
<dbReference type="eggNOG" id="COG1178">
    <property type="taxonomic scope" value="Bacteria"/>
</dbReference>
<feature type="transmembrane region" description="Helical" evidence="8">
    <location>
        <begin position="197"/>
        <end position="219"/>
    </location>
</feature>
<name>K2N4R5_9HYPH</name>
<dbReference type="Proteomes" id="UP000006786">
    <property type="component" value="Unassembled WGS sequence"/>
</dbReference>
<keyword evidence="11" id="KW-1185">Reference proteome</keyword>
<evidence type="ECO:0000256" key="7">
    <source>
        <dbReference type="ARBA" id="ARBA00023136"/>
    </source>
</evidence>
<dbReference type="PROSITE" id="PS50928">
    <property type="entry name" value="ABC_TM1"/>
    <property type="match status" value="2"/>
</dbReference>
<feature type="domain" description="ABC transmembrane type-1" evidence="9">
    <location>
        <begin position="70"/>
        <end position="269"/>
    </location>
</feature>
<keyword evidence="2 8" id="KW-0813">Transport</keyword>
<reference evidence="10 11" key="1">
    <citation type="journal article" date="2012" name="J. Bacteriol.">
        <title>Genome Sequence of Nitratireductor pacificus Type Strain pht-3B.</title>
        <authorList>
            <person name="Lai Q."/>
            <person name="Li G."/>
            <person name="Shao Z."/>
        </authorList>
    </citation>
    <scope>NUCLEOTIDE SEQUENCE [LARGE SCALE GENOMIC DNA]</scope>
    <source>
        <strain evidence="11">pht-3B</strain>
    </source>
</reference>
<feature type="transmembrane region" description="Helical" evidence="8">
    <location>
        <begin position="106"/>
        <end position="129"/>
    </location>
</feature>
<dbReference type="GO" id="GO:0005886">
    <property type="term" value="C:plasma membrane"/>
    <property type="evidence" value="ECO:0007669"/>
    <property type="project" value="UniProtKB-SubCell"/>
</dbReference>
<evidence type="ECO:0000256" key="4">
    <source>
        <dbReference type="ARBA" id="ARBA00022519"/>
    </source>
</evidence>
<evidence type="ECO:0000256" key="8">
    <source>
        <dbReference type="RuleBase" id="RU363032"/>
    </source>
</evidence>
<dbReference type="InterPro" id="IPR000515">
    <property type="entry name" value="MetI-like"/>
</dbReference>
<dbReference type="PATRIC" id="fig|391937.3.peg.1758"/>
<keyword evidence="4" id="KW-0997">Cell inner membrane</keyword>
<feature type="transmembrane region" description="Helical" evidence="8">
    <location>
        <begin position="429"/>
        <end position="448"/>
    </location>
</feature>
<feature type="transmembrane region" description="Helical" evidence="8">
    <location>
        <begin position="480"/>
        <end position="512"/>
    </location>
</feature>
<evidence type="ECO:0000313" key="10">
    <source>
        <dbReference type="EMBL" id="EKF19168.1"/>
    </source>
</evidence>
<keyword evidence="7 8" id="KW-0472">Membrane</keyword>
<dbReference type="PANTHER" id="PTHR43357:SF4">
    <property type="entry name" value="INNER MEMBRANE ABC TRANSPORTER PERMEASE PROTEIN YDCV"/>
    <property type="match status" value="1"/>
</dbReference>
<dbReference type="Gene3D" id="1.10.3720.10">
    <property type="entry name" value="MetI-like"/>
    <property type="match status" value="2"/>
</dbReference>
<dbReference type="OrthoDB" id="9815533at2"/>
<dbReference type="CDD" id="cd06261">
    <property type="entry name" value="TM_PBP2"/>
    <property type="match status" value="2"/>
</dbReference>
<dbReference type="PANTHER" id="PTHR43357">
    <property type="entry name" value="INNER MEMBRANE ABC TRANSPORTER PERMEASE PROTEIN YDCV"/>
    <property type="match status" value="1"/>
</dbReference>
<dbReference type="InterPro" id="IPR035906">
    <property type="entry name" value="MetI-like_sf"/>
</dbReference>
<dbReference type="RefSeq" id="WP_008596226.1">
    <property type="nucleotide sequence ID" value="NZ_AMRM01000008.1"/>
</dbReference>
<protein>
    <submittedName>
        <fullName evidence="10">Binding-protein-dependent transport systems inner membrane component</fullName>
    </submittedName>
</protein>
<gene>
    <name evidence="10" type="ORF">NA2_08561</name>
</gene>
<evidence type="ECO:0000256" key="3">
    <source>
        <dbReference type="ARBA" id="ARBA00022475"/>
    </source>
</evidence>
<feature type="transmembrane region" description="Helical" evidence="8">
    <location>
        <begin position="157"/>
        <end position="176"/>
    </location>
</feature>
<evidence type="ECO:0000259" key="9">
    <source>
        <dbReference type="PROSITE" id="PS50928"/>
    </source>
</evidence>
<comment type="caution">
    <text evidence="10">The sequence shown here is derived from an EMBL/GenBank/DDBJ whole genome shotgun (WGS) entry which is preliminary data.</text>
</comment>
<dbReference type="STRING" id="391937.NA2_08561"/>
<feature type="transmembrane region" description="Helical" evidence="8">
    <location>
        <begin position="304"/>
        <end position="332"/>
    </location>
</feature>
<evidence type="ECO:0000256" key="6">
    <source>
        <dbReference type="ARBA" id="ARBA00022989"/>
    </source>
</evidence>
<feature type="transmembrane region" description="Helical" evidence="8">
    <location>
        <begin position="74"/>
        <end position="94"/>
    </location>
</feature>
<proteinExistence type="inferred from homology"/>
<dbReference type="AlphaFoldDB" id="K2N4R5"/>
<evidence type="ECO:0000256" key="5">
    <source>
        <dbReference type="ARBA" id="ARBA00022692"/>
    </source>
</evidence>
<dbReference type="SUPFAM" id="SSF161098">
    <property type="entry name" value="MetI-like"/>
    <property type="match status" value="2"/>
</dbReference>
<organism evidence="10 11">
    <name type="scientific">Nitratireductor pacificus pht-3B</name>
    <dbReference type="NCBI Taxonomy" id="391937"/>
    <lineage>
        <taxon>Bacteria</taxon>
        <taxon>Pseudomonadati</taxon>
        <taxon>Pseudomonadota</taxon>
        <taxon>Alphaproteobacteria</taxon>
        <taxon>Hyphomicrobiales</taxon>
        <taxon>Phyllobacteriaceae</taxon>
        <taxon>Nitratireductor</taxon>
    </lineage>
</organism>
<accession>K2N4R5</accession>
<evidence type="ECO:0000256" key="2">
    <source>
        <dbReference type="ARBA" id="ARBA00022448"/>
    </source>
</evidence>
<feature type="transmembrane region" description="Helical" evidence="8">
    <location>
        <begin position="15"/>
        <end position="37"/>
    </location>
</feature>
<comment type="subcellular location">
    <subcellularLocation>
        <location evidence="1">Cell inner membrane</location>
        <topology evidence="1">Multi-pass membrane protein</topology>
    </subcellularLocation>
    <subcellularLocation>
        <location evidence="8">Cell membrane</location>
        <topology evidence="8">Multi-pass membrane protein</topology>
    </subcellularLocation>
</comment>
<dbReference type="GO" id="GO:0055085">
    <property type="term" value="P:transmembrane transport"/>
    <property type="evidence" value="ECO:0007669"/>
    <property type="project" value="InterPro"/>
</dbReference>
<sequence>MSSAALRRPALTSSFGPYLVAGAVFLFLGAFLIIPVLKVIQVAFQDPATGSLTLVNFQDFFASTLFRQSFFNSLYVASMSVVFASAVALPLAYLTTRFNFSGSVVIQTLAFVPLIMPPFIGAVAMQLLFGSNGSLNLLLRNHFGVTLPIMEGLNGVIFVQSLHYFPFILINLSASLRNIDRSMEEAAQMLGSSGLRLFRRIVFPLAMPGYIAGASLVFVKVFDDLGTPLLLNVNTMLAPQAYLRISSVGISDPMGYVISCILILFSIFAMWVSFLGMRGKDYSTTQKGGGGLAKRDLRPYEAALCYLVVLSILAIVLAPHLGLLLLSFGTIWSFSVLPDGYTLAHYETALTSAWGFIQNTLLYAGLAGLIDIILGTAIAYVVMRTGVIGRKWLDYIAMAALAVPGVVLGIGYLRVFYSVEMPGSGQPLATWWGIIVIALAVRRLPYALRSCTAALQQISPSLEEASENLGASKFATVRRIVIPLMAGGLVAGFVTSFATAAVELSATIMLVASERDAPLAYGLYLFMQSAAGRGPGAALGIIAVIIVGLATYFSHRLIDNARRSRTDVANNGGGH</sequence>
<evidence type="ECO:0000256" key="1">
    <source>
        <dbReference type="ARBA" id="ARBA00004429"/>
    </source>
</evidence>
<evidence type="ECO:0000313" key="11">
    <source>
        <dbReference type="Proteomes" id="UP000006786"/>
    </source>
</evidence>
<dbReference type="Pfam" id="PF00528">
    <property type="entry name" value="BPD_transp_1"/>
    <property type="match status" value="2"/>
</dbReference>
<keyword evidence="6 8" id="KW-1133">Transmembrane helix</keyword>
<dbReference type="EMBL" id="AMRM01000008">
    <property type="protein sequence ID" value="EKF19168.1"/>
    <property type="molecule type" value="Genomic_DNA"/>
</dbReference>